<protein>
    <submittedName>
        <fullName evidence="1">Uncharacterized protein</fullName>
    </submittedName>
</protein>
<evidence type="ECO:0000313" key="1">
    <source>
        <dbReference type="EMBL" id="CAB5379310.1"/>
    </source>
</evidence>
<evidence type="ECO:0000313" key="2">
    <source>
        <dbReference type="Proteomes" id="UP000684084"/>
    </source>
</evidence>
<comment type="caution">
    <text evidence="1">The sequence shown here is derived from an EMBL/GenBank/DDBJ whole genome shotgun (WGS) entry which is preliminary data.</text>
</comment>
<name>A0A915ZJ20_9GLOM</name>
<sequence length="94" mass="11025">MLVLTILMLMRQNRKDNDNDNVEDENATKLFVTPTWGINEYDDIFAKEASFNVNIDDYVNFNDVEDVDMEVVKVVENEAKNCKYQKKLPIKFKS</sequence>
<accession>A0A915ZJ20</accession>
<dbReference type="AlphaFoldDB" id="A0A915ZJ20"/>
<proteinExistence type="predicted"/>
<dbReference type="EMBL" id="CAGKOT010000040">
    <property type="protein sequence ID" value="CAB5379310.1"/>
    <property type="molecule type" value="Genomic_DNA"/>
</dbReference>
<organism evidence="1 2">
    <name type="scientific">Rhizophagus irregularis</name>
    <dbReference type="NCBI Taxonomy" id="588596"/>
    <lineage>
        <taxon>Eukaryota</taxon>
        <taxon>Fungi</taxon>
        <taxon>Fungi incertae sedis</taxon>
        <taxon>Mucoromycota</taxon>
        <taxon>Glomeromycotina</taxon>
        <taxon>Glomeromycetes</taxon>
        <taxon>Glomerales</taxon>
        <taxon>Glomeraceae</taxon>
        <taxon>Rhizophagus</taxon>
    </lineage>
</organism>
<reference evidence="1" key="1">
    <citation type="submission" date="2020-05" db="EMBL/GenBank/DDBJ databases">
        <authorList>
            <person name="Rincon C."/>
            <person name="Sanders R I."/>
            <person name="Robbins C."/>
            <person name="Chaturvedi A."/>
        </authorList>
    </citation>
    <scope>NUCLEOTIDE SEQUENCE</scope>
    <source>
        <strain evidence="1">CHB12</strain>
    </source>
</reference>
<gene>
    <name evidence="1" type="ORF">CHRIB12_LOCUS16570</name>
</gene>
<dbReference type="Proteomes" id="UP000684084">
    <property type="component" value="Unassembled WGS sequence"/>
</dbReference>